<comment type="caution">
    <text evidence="2">The sequence shown here is derived from an EMBL/GenBank/DDBJ whole genome shotgun (WGS) entry which is preliminary data.</text>
</comment>
<accession>A0AAN6ZBD9</accession>
<dbReference type="Proteomes" id="UP001304895">
    <property type="component" value="Unassembled WGS sequence"/>
</dbReference>
<organism evidence="2 3">
    <name type="scientific">Trichocladium antarcticum</name>
    <dbReference type="NCBI Taxonomy" id="1450529"/>
    <lineage>
        <taxon>Eukaryota</taxon>
        <taxon>Fungi</taxon>
        <taxon>Dikarya</taxon>
        <taxon>Ascomycota</taxon>
        <taxon>Pezizomycotina</taxon>
        <taxon>Sordariomycetes</taxon>
        <taxon>Sordariomycetidae</taxon>
        <taxon>Sordariales</taxon>
        <taxon>Chaetomiaceae</taxon>
        <taxon>Trichocladium</taxon>
    </lineage>
</organism>
<feature type="transmembrane region" description="Helical" evidence="1">
    <location>
        <begin position="6"/>
        <end position="25"/>
    </location>
</feature>
<evidence type="ECO:0000313" key="2">
    <source>
        <dbReference type="EMBL" id="KAK4132845.1"/>
    </source>
</evidence>
<keyword evidence="1" id="KW-1133">Transmembrane helix</keyword>
<sequence>MSCYIVIPRFFLILCVFSRGAHVRLHVAGKRKRKRALRLTDDGGMCSGVVYVTELDCLLSGVTSLALLWELPCLGNLPTQLAATGKLGQGHQGVSRGNGTGKWRAVFQRNRRPWFHQRAKYRLPALKVQRGGQ</sequence>
<dbReference type="EMBL" id="MU853414">
    <property type="protein sequence ID" value="KAK4132845.1"/>
    <property type="molecule type" value="Genomic_DNA"/>
</dbReference>
<keyword evidence="1" id="KW-0472">Membrane</keyword>
<keyword evidence="3" id="KW-1185">Reference proteome</keyword>
<keyword evidence="1" id="KW-0812">Transmembrane</keyword>
<protein>
    <submittedName>
        <fullName evidence="2">Uncharacterized protein</fullName>
    </submittedName>
</protein>
<evidence type="ECO:0000256" key="1">
    <source>
        <dbReference type="SAM" id="Phobius"/>
    </source>
</evidence>
<dbReference type="AlphaFoldDB" id="A0AAN6ZBD9"/>
<reference evidence="2" key="2">
    <citation type="submission" date="2023-05" db="EMBL/GenBank/DDBJ databases">
        <authorList>
            <consortium name="Lawrence Berkeley National Laboratory"/>
            <person name="Steindorff A."/>
            <person name="Hensen N."/>
            <person name="Bonometti L."/>
            <person name="Westerberg I."/>
            <person name="Brannstrom I.O."/>
            <person name="Guillou S."/>
            <person name="Cros-Aarteil S."/>
            <person name="Calhoun S."/>
            <person name="Haridas S."/>
            <person name="Kuo A."/>
            <person name="Mondo S."/>
            <person name="Pangilinan J."/>
            <person name="Riley R."/>
            <person name="Labutti K."/>
            <person name="Andreopoulos B."/>
            <person name="Lipzen A."/>
            <person name="Chen C."/>
            <person name="Yanf M."/>
            <person name="Daum C."/>
            <person name="Ng V."/>
            <person name="Clum A."/>
            <person name="Ohm R."/>
            <person name="Martin F."/>
            <person name="Silar P."/>
            <person name="Natvig D."/>
            <person name="Lalanne C."/>
            <person name="Gautier V."/>
            <person name="Ament-Velasquez S.L."/>
            <person name="Kruys A."/>
            <person name="Hutchinson M.I."/>
            <person name="Powell A.J."/>
            <person name="Barry K."/>
            <person name="Miller A.N."/>
            <person name="Grigoriev I.V."/>
            <person name="Debuchy R."/>
            <person name="Gladieux P."/>
            <person name="Thoren M.H."/>
            <person name="Johannesson H."/>
        </authorList>
    </citation>
    <scope>NUCLEOTIDE SEQUENCE</scope>
    <source>
        <strain evidence="2">CBS 123565</strain>
    </source>
</reference>
<name>A0AAN6ZBD9_9PEZI</name>
<proteinExistence type="predicted"/>
<reference evidence="2" key="1">
    <citation type="journal article" date="2023" name="Mol. Phylogenet. Evol.">
        <title>Genome-scale phylogeny and comparative genomics of the fungal order Sordariales.</title>
        <authorList>
            <person name="Hensen N."/>
            <person name="Bonometti L."/>
            <person name="Westerberg I."/>
            <person name="Brannstrom I.O."/>
            <person name="Guillou S."/>
            <person name="Cros-Aarteil S."/>
            <person name="Calhoun S."/>
            <person name="Haridas S."/>
            <person name="Kuo A."/>
            <person name="Mondo S."/>
            <person name="Pangilinan J."/>
            <person name="Riley R."/>
            <person name="LaButti K."/>
            <person name="Andreopoulos B."/>
            <person name="Lipzen A."/>
            <person name="Chen C."/>
            <person name="Yan M."/>
            <person name="Daum C."/>
            <person name="Ng V."/>
            <person name="Clum A."/>
            <person name="Steindorff A."/>
            <person name="Ohm R.A."/>
            <person name="Martin F."/>
            <person name="Silar P."/>
            <person name="Natvig D.O."/>
            <person name="Lalanne C."/>
            <person name="Gautier V."/>
            <person name="Ament-Velasquez S.L."/>
            <person name="Kruys A."/>
            <person name="Hutchinson M.I."/>
            <person name="Powell A.J."/>
            <person name="Barry K."/>
            <person name="Miller A.N."/>
            <person name="Grigoriev I.V."/>
            <person name="Debuchy R."/>
            <person name="Gladieux P."/>
            <person name="Hiltunen Thoren M."/>
            <person name="Johannesson H."/>
        </authorList>
    </citation>
    <scope>NUCLEOTIDE SEQUENCE</scope>
    <source>
        <strain evidence="2">CBS 123565</strain>
    </source>
</reference>
<evidence type="ECO:0000313" key="3">
    <source>
        <dbReference type="Proteomes" id="UP001304895"/>
    </source>
</evidence>
<gene>
    <name evidence="2" type="ORF">BT67DRAFT_62515</name>
</gene>